<keyword evidence="3" id="KW-0732">Signal</keyword>
<keyword evidence="8" id="KW-0472">Membrane</keyword>
<evidence type="ECO:0000259" key="11">
    <source>
        <dbReference type="PROSITE" id="PS51352"/>
    </source>
</evidence>
<dbReference type="InterPro" id="IPR036249">
    <property type="entry name" value="Thioredoxin-like_sf"/>
</dbReference>
<feature type="region of interest" description="Disordered" evidence="9">
    <location>
        <begin position="1"/>
        <end position="100"/>
    </location>
</feature>
<evidence type="ECO:0000256" key="1">
    <source>
        <dbReference type="ARBA" id="ARBA00001974"/>
    </source>
</evidence>
<reference evidence="12 13" key="1">
    <citation type="submission" date="2024-10" db="EMBL/GenBank/DDBJ databases">
        <title>Updated reference genomes for cyclostephanoid diatoms.</title>
        <authorList>
            <person name="Roberts W.R."/>
            <person name="Alverson A.J."/>
        </authorList>
    </citation>
    <scope>NUCLEOTIDE SEQUENCE [LARGE SCALE GENOMIC DNA]</scope>
    <source>
        <strain evidence="12 13">AJA228-03</strain>
    </source>
</reference>
<comment type="catalytic activity">
    <reaction evidence="8">
        <text>2 R'C(R)SH + O2 = R'C(R)S-S(R)CR' + H2O2</text>
        <dbReference type="Rhea" id="RHEA:17357"/>
        <dbReference type="ChEBI" id="CHEBI:15379"/>
        <dbReference type="ChEBI" id="CHEBI:16240"/>
        <dbReference type="ChEBI" id="CHEBI:16520"/>
        <dbReference type="ChEBI" id="CHEBI:17412"/>
        <dbReference type="EC" id="1.8.3.2"/>
    </reaction>
</comment>
<comment type="caution">
    <text evidence="12">The sequence shown here is derived from an EMBL/GenBank/DDBJ whole genome shotgun (WGS) entry which is preliminary data.</text>
</comment>
<dbReference type="Pfam" id="PF00085">
    <property type="entry name" value="Thioredoxin"/>
    <property type="match status" value="1"/>
</dbReference>
<name>A0ABD3RVM9_9STRA</name>
<feature type="compositionally biased region" description="Basic and acidic residues" evidence="9">
    <location>
        <begin position="33"/>
        <end position="54"/>
    </location>
</feature>
<feature type="compositionally biased region" description="Basic and acidic residues" evidence="9">
    <location>
        <begin position="76"/>
        <end position="87"/>
    </location>
</feature>
<evidence type="ECO:0000256" key="8">
    <source>
        <dbReference type="RuleBase" id="RU371123"/>
    </source>
</evidence>
<dbReference type="Pfam" id="PF04777">
    <property type="entry name" value="Evr1_Alr"/>
    <property type="match status" value="1"/>
</dbReference>
<dbReference type="InterPro" id="IPR039798">
    <property type="entry name" value="Sulfhydryl_oxidase"/>
</dbReference>
<organism evidence="12 13">
    <name type="scientific">Cyclostephanos tholiformis</name>
    <dbReference type="NCBI Taxonomy" id="382380"/>
    <lineage>
        <taxon>Eukaryota</taxon>
        <taxon>Sar</taxon>
        <taxon>Stramenopiles</taxon>
        <taxon>Ochrophyta</taxon>
        <taxon>Bacillariophyta</taxon>
        <taxon>Coscinodiscophyceae</taxon>
        <taxon>Thalassiosirophycidae</taxon>
        <taxon>Stephanodiscales</taxon>
        <taxon>Stephanodiscaceae</taxon>
        <taxon>Cyclostephanos</taxon>
    </lineage>
</organism>
<dbReference type="PROSITE" id="PS51352">
    <property type="entry name" value="THIOREDOXIN_2"/>
    <property type="match status" value="1"/>
</dbReference>
<dbReference type="GO" id="GO:0016972">
    <property type="term" value="F:thiol oxidase activity"/>
    <property type="evidence" value="ECO:0007669"/>
    <property type="project" value="UniProtKB-EC"/>
</dbReference>
<evidence type="ECO:0000256" key="4">
    <source>
        <dbReference type="ARBA" id="ARBA00022827"/>
    </source>
</evidence>
<dbReference type="PANTHER" id="PTHR22897:SF8">
    <property type="entry name" value="SULFHYDRYL OXIDASE"/>
    <property type="match status" value="1"/>
</dbReference>
<dbReference type="PROSITE" id="PS51324">
    <property type="entry name" value="ERV_ALR"/>
    <property type="match status" value="1"/>
</dbReference>
<evidence type="ECO:0000256" key="9">
    <source>
        <dbReference type="SAM" id="MobiDB-lite"/>
    </source>
</evidence>
<evidence type="ECO:0000256" key="5">
    <source>
        <dbReference type="ARBA" id="ARBA00023002"/>
    </source>
</evidence>
<dbReference type="InterPro" id="IPR036774">
    <property type="entry name" value="ERV/ALR_sulphydryl_oxid_sf"/>
</dbReference>
<dbReference type="InterPro" id="IPR017937">
    <property type="entry name" value="Thioredoxin_CS"/>
</dbReference>
<dbReference type="Gene3D" id="1.20.120.310">
    <property type="entry name" value="ERV/ALR sulfhydryl oxidase domain"/>
    <property type="match status" value="1"/>
</dbReference>
<evidence type="ECO:0000259" key="10">
    <source>
        <dbReference type="PROSITE" id="PS51324"/>
    </source>
</evidence>
<evidence type="ECO:0000256" key="6">
    <source>
        <dbReference type="ARBA" id="ARBA00023157"/>
    </source>
</evidence>
<dbReference type="EMBL" id="JALLPB020000156">
    <property type="protein sequence ID" value="KAL3816270.1"/>
    <property type="molecule type" value="Genomic_DNA"/>
</dbReference>
<evidence type="ECO:0000256" key="3">
    <source>
        <dbReference type="ARBA" id="ARBA00022729"/>
    </source>
</evidence>
<feature type="transmembrane region" description="Helical" evidence="8">
    <location>
        <begin position="701"/>
        <end position="719"/>
    </location>
</feature>
<keyword evidence="7" id="KW-0325">Glycoprotein</keyword>
<feature type="domain" description="Thioredoxin" evidence="11">
    <location>
        <begin position="185"/>
        <end position="325"/>
    </location>
</feature>
<accession>A0ABD3RVM9</accession>
<dbReference type="Gene3D" id="3.40.30.10">
    <property type="entry name" value="Glutaredoxin"/>
    <property type="match status" value="1"/>
</dbReference>
<proteinExistence type="predicted"/>
<gene>
    <name evidence="12" type="ORF">ACHAXA_008078</name>
</gene>
<dbReference type="PROSITE" id="PS00194">
    <property type="entry name" value="THIOREDOXIN_1"/>
    <property type="match status" value="1"/>
</dbReference>
<protein>
    <recommendedName>
        <fullName evidence="8">Sulfhydryl oxidase</fullName>
        <ecNumber evidence="8">1.8.3.2</ecNumber>
    </recommendedName>
</protein>
<comment type="cofactor">
    <cofactor evidence="1 8">
        <name>FAD</name>
        <dbReference type="ChEBI" id="CHEBI:57692"/>
    </cofactor>
</comment>
<keyword evidence="8" id="KW-1133">Transmembrane helix</keyword>
<dbReference type="InterPro" id="IPR017905">
    <property type="entry name" value="ERV/ALR_sulphydryl_oxidase"/>
</dbReference>
<evidence type="ECO:0000313" key="13">
    <source>
        <dbReference type="Proteomes" id="UP001530377"/>
    </source>
</evidence>
<dbReference type="EC" id="1.8.3.2" evidence="8"/>
<keyword evidence="6" id="KW-1015">Disulfide bond</keyword>
<dbReference type="SUPFAM" id="SSF52833">
    <property type="entry name" value="Thioredoxin-like"/>
    <property type="match status" value="1"/>
</dbReference>
<keyword evidence="8" id="KW-0812">Transmembrane</keyword>
<sequence length="737" mass="84542">MVRSSDAMETAEGPASAKDVAPLNEGALIGEAVAHDDERRHEQGYESSITKDETVPTDVTGDNAVGEGEAGIATADVDRGHNDEHLNETGNDPTFPPSKAYTLEDYYNPRNLTLDELEMVIYEWEEEAKPVKEYIDMRVINQLRTGEHDDDWTEEVEKEEEEEEMEGWTSRLKRWVTRGDGSKKIVDGYAIDDGSKTKVDFKRGPTKYLNLTDDVAHVVEFYAPWCPHCQNYKWEYVELAAEVQRRSITPVEFHAISCDVHYAICATYKIGGFPALLGWKLGESKANAGLWLNPNRWKATADRIGEMLELDMANEEVEVIDWDLDDEMKASHDLRRIERGRKAATLKTSWHEHAPHTRNDRYHNAALSLAFAVKSQAFQTLTDDGKMDPKRKRALIDFLNLLDWASPQSWELRTGLVKELLWKVDADIVKDREGVASLIDEDMDRHRSSNSRNLWGFVDVHEGSWTRLIFSQQQAILAKDDKRWTKACTHSQPAKGFTCGLWNLFHILTIGSSKKQHELYGFHRGYFVSPHHVADTIRNFVEYFLSCDVCRDHFLQMYDECGHDHCNRLKSEISMGATDGSDPATMELALWLWEVHNSVNERLMKEAAQRQNREVTHQETLASKFPTRKMCPNCWLDENMTTWDNSKVFHFLDDWFWPNHEPFDEQFMAAIAGTAEFEEGLLVGPDCGVGSSFSVRAMDTWSTLLFCCLLILPGVLVITRKKYSVKRNRRDFEKKNP</sequence>
<dbReference type="SUPFAM" id="SSF69000">
    <property type="entry name" value="FAD-dependent thiol oxidase"/>
    <property type="match status" value="1"/>
</dbReference>
<evidence type="ECO:0000256" key="7">
    <source>
        <dbReference type="ARBA" id="ARBA00023180"/>
    </source>
</evidence>
<keyword evidence="4 8" id="KW-0274">FAD</keyword>
<evidence type="ECO:0000313" key="12">
    <source>
        <dbReference type="EMBL" id="KAL3816270.1"/>
    </source>
</evidence>
<feature type="domain" description="ERV/ALR sulfhydryl oxidase" evidence="10">
    <location>
        <begin position="489"/>
        <end position="620"/>
    </location>
</feature>
<keyword evidence="2 8" id="KW-0285">Flavoprotein</keyword>
<keyword evidence="5 8" id="KW-0560">Oxidoreductase</keyword>
<dbReference type="InterPro" id="IPR013766">
    <property type="entry name" value="Thioredoxin_domain"/>
</dbReference>
<evidence type="ECO:0000256" key="2">
    <source>
        <dbReference type="ARBA" id="ARBA00022630"/>
    </source>
</evidence>
<dbReference type="CDD" id="cd02961">
    <property type="entry name" value="PDI_a_family"/>
    <property type="match status" value="1"/>
</dbReference>
<dbReference type="PANTHER" id="PTHR22897">
    <property type="entry name" value="QUIESCIN Q6-RELATED SULFHYDRYL OXIDASE"/>
    <property type="match status" value="1"/>
</dbReference>
<keyword evidence="13" id="KW-1185">Reference proteome</keyword>
<dbReference type="Proteomes" id="UP001530377">
    <property type="component" value="Unassembled WGS sequence"/>
</dbReference>
<dbReference type="AlphaFoldDB" id="A0ABD3RVM9"/>